<dbReference type="PANTHER" id="PTHR33840:SF1">
    <property type="entry name" value="TLE1 PHOSPHOLIPASE DOMAIN-CONTAINING PROTEIN"/>
    <property type="match status" value="1"/>
</dbReference>
<dbReference type="Proteomes" id="UP000504638">
    <property type="component" value="Unplaced"/>
</dbReference>
<sequence length="480" mass="53636">MVHKPNSKKLVVCCDGTWQNSDSGWKKDGIFGAGRLQTPTNVTLLRDAIMPEDNQGVLQIVYYQNGIGSNDNVFDQVWGGLTSAGISENIREAYAFLVDNFVADNDDEIYLVGFSRGSYIARSIGGMIGSIGLLEKNAMRSFYPIFKDYENAGREGYKLMLPDYIKGFNVHENPANIESYLAEYKQKLLNMKLTRVVNVKAIGVFDTVGALGIPLQPWLSKLGLPVSIPTEEYAFYDTGIDPHVENAFQALAIDERRAAFRPTLWEKPDGSKTNLKQCWFPGAHSSVGGSYEDTACSTISLAWMMENLRPFLDFHPTYISDQVARNKAWYTQQQTIGKLHRNWGWGVGIIYESVHFPTSLGGSLDRTPRFYRRTGPLTGKPQREKLSNTNERMHASVRGRIKLGGLDENQSSAYASPPLGKWSMKSKNEGGKVSWYWEYSGTDKDGFEGGKPAVMVEDTLKGFELEVLAMDLEAQAELFS</sequence>
<feature type="domain" description="T6SS Phospholipase effector Tle1-like catalytic" evidence="2">
    <location>
        <begin position="8"/>
        <end position="306"/>
    </location>
</feature>
<dbReference type="EMBL" id="ML975160">
    <property type="protein sequence ID" value="KAF1811720.1"/>
    <property type="molecule type" value="Genomic_DNA"/>
</dbReference>
<feature type="compositionally biased region" description="Basic and acidic residues" evidence="1">
    <location>
        <begin position="381"/>
        <end position="391"/>
    </location>
</feature>
<dbReference type="RefSeq" id="XP_033533351.1">
    <property type="nucleotide sequence ID" value="XM_033677581.1"/>
</dbReference>
<evidence type="ECO:0000313" key="5">
    <source>
        <dbReference type="RefSeq" id="XP_033533351.1"/>
    </source>
</evidence>
<dbReference type="OrthoDB" id="3057168at2759"/>
<evidence type="ECO:0000259" key="2">
    <source>
        <dbReference type="Pfam" id="PF09994"/>
    </source>
</evidence>
<dbReference type="AlphaFoldDB" id="A0A6G1G1C0"/>
<protein>
    <recommendedName>
        <fullName evidence="2">T6SS Phospholipase effector Tle1-like catalytic domain-containing protein</fullName>
    </recommendedName>
</protein>
<evidence type="ECO:0000313" key="4">
    <source>
        <dbReference type="Proteomes" id="UP000504638"/>
    </source>
</evidence>
<keyword evidence="4" id="KW-1185">Reference proteome</keyword>
<feature type="region of interest" description="Disordered" evidence="1">
    <location>
        <begin position="371"/>
        <end position="391"/>
    </location>
</feature>
<reference evidence="3 5" key="1">
    <citation type="submission" date="2020-01" db="EMBL/GenBank/DDBJ databases">
        <authorList>
            <consortium name="DOE Joint Genome Institute"/>
            <person name="Haridas S."/>
            <person name="Albert R."/>
            <person name="Binder M."/>
            <person name="Bloem J."/>
            <person name="Labutti K."/>
            <person name="Salamov A."/>
            <person name="Andreopoulos B."/>
            <person name="Baker S.E."/>
            <person name="Barry K."/>
            <person name="Bills G."/>
            <person name="Bluhm B.H."/>
            <person name="Cannon C."/>
            <person name="Castanera R."/>
            <person name="Culley D.E."/>
            <person name="Daum C."/>
            <person name="Ezra D."/>
            <person name="Gonzalez J.B."/>
            <person name="Henrissat B."/>
            <person name="Kuo A."/>
            <person name="Liang C."/>
            <person name="Lipzen A."/>
            <person name="Lutzoni F."/>
            <person name="Magnuson J."/>
            <person name="Mondo S."/>
            <person name="Nolan M."/>
            <person name="Ohm R."/>
            <person name="Pangilinan J."/>
            <person name="Park H.-J."/>
            <person name="Ramirez L."/>
            <person name="Alfaro M."/>
            <person name="Sun H."/>
            <person name="Tritt A."/>
            <person name="Yoshinaga Y."/>
            <person name="Zwiers L.-H."/>
            <person name="Turgeon B.G."/>
            <person name="Goodwin S.B."/>
            <person name="Spatafora J.W."/>
            <person name="Crous P.W."/>
            <person name="Grigoriev I.V."/>
        </authorList>
    </citation>
    <scope>NUCLEOTIDE SEQUENCE</scope>
    <source>
        <strain evidence="3 5">CBS 781.70</strain>
    </source>
</reference>
<organism evidence="3">
    <name type="scientific">Eremomyces bilateralis CBS 781.70</name>
    <dbReference type="NCBI Taxonomy" id="1392243"/>
    <lineage>
        <taxon>Eukaryota</taxon>
        <taxon>Fungi</taxon>
        <taxon>Dikarya</taxon>
        <taxon>Ascomycota</taxon>
        <taxon>Pezizomycotina</taxon>
        <taxon>Dothideomycetes</taxon>
        <taxon>Dothideomycetes incertae sedis</taxon>
        <taxon>Eremomycetales</taxon>
        <taxon>Eremomycetaceae</taxon>
        <taxon>Eremomyces</taxon>
    </lineage>
</organism>
<evidence type="ECO:0000313" key="3">
    <source>
        <dbReference type="EMBL" id="KAF1811720.1"/>
    </source>
</evidence>
<accession>A0A6G1G1C0</accession>
<name>A0A6G1G1C0_9PEZI</name>
<evidence type="ECO:0000256" key="1">
    <source>
        <dbReference type="SAM" id="MobiDB-lite"/>
    </source>
</evidence>
<proteinExistence type="predicted"/>
<dbReference type="InterPro" id="IPR018712">
    <property type="entry name" value="Tle1-like_cat"/>
</dbReference>
<dbReference type="PANTHER" id="PTHR33840">
    <property type="match status" value="1"/>
</dbReference>
<reference evidence="5" key="2">
    <citation type="submission" date="2020-04" db="EMBL/GenBank/DDBJ databases">
        <authorList>
            <consortium name="NCBI Genome Project"/>
        </authorList>
    </citation>
    <scope>NUCLEOTIDE SEQUENCE</scope>
    <source>
        <strain evidence="5">CBS 781.70</strain>
    </source>
</reference>
<dbReference type="Pfam" id="PF09994">
    <property type="entry name" value="T6SS_Tle1-like_cat"/>
    <property type="match status" value="1"/>
</dbReference>
<gene>
    <name evidence="3 5" type="ORF">P152DRAFT_437425</name>
</gene>
<reference evidence="5" key="3">
    <citation type="submission" date="2025-04" db="UniProtKB">
        <authorList>
            <consortium name="RefSeq"/>
        </authorList>
    </citation>
    <scope>IDENTIFICATION</scope>
    <source>
        <strain evidence="5">CBS 781.70</strain>
    </source>
</reference>
<dbReference type="GeneID" id="54418151"/>